<sequence>MKSMFSFGATKNFRKPNLSKYNSDAALRSAAGRTNKGVNAYGAGVAAAGATGGDGSQSCGCN</sequence>
<gene>
    <name evidence="1" type="ORF">L2672_07575</name>
</gene>
<organism evidence="1 2">
    <name type="scientific">Shewanella gaetbuli</name>
    <dbReference type="NCBI Taxonomy" id="220752"/>
    <lineage>
        <taxon>Bacteria</taxon>
        <taxon>Pseudomonadati</taxon>
        <taxon>Pseudomonadota</taxon>
        <taxon>Gammaproteobacteria</taxon>
        <taxon>Alteromonadales</taxon>
        <taxon>Shewanellaceae</taxon>
        <taxon>Shewanella</taxon>
    </lineage>
</organism>
<keyword evidence="2" id="KW-1185">Reference proteome</keyword>
<evidence type="ECO:0000313" key="2">
    <source>
        <dbReference type="Proteomes" id="UP001139333"/>
    </source>
</evidence>
<evidence type="ECO:0000313" key="1">
    <source>
        <dbReference type="EMBL" id="MCL1142546.1"/>
    </source>
</evidence>
<comment type="caution">
    <text evidence="1">The sequence shown here is derived from an EMBL/GenBank/DDBJ whole genome shotgun (WGS) entry which is preliminary data.</text>
</comment>
<proteinExistence type="predicted"/>
<dbReference type="AlphaFoldDB" id="A0A9X2CJY6"/>
<dbReference type="EMBL" id="JAKIKP010000004">
    <property type="protein sequence ID" value="MCL1142546.1"/>
    <property type="molecule type" value="Genomic_DNA"/>
</dbReference>
<reference evidence="1" key="1">
    <citation type="submission" date="2022-01" db="EMBL/GenBank/DDBJ databases">
        <title>Whole genome-based taxonomy of the Shewanellaceae.</title>
        <authorList>
            <person name="Martin-Rodriguez A.J."/>
        </authorList>
    </citation>
    <scope>NUCLEOTIDE SEQUENCE</scope>
    <source>
        <strain evidence="1">DSM 16422</strain>
    </source>
</reference>
<name>A0A9X2CJY6_9GAMM</name>
<dbReference type="Proteomes" id="UP001139333">
    <property type="component" value="Unassembled WGS sequence"/>
</dbReference>
<dbReference type="RefSeq" id="WP_248995225.1">
    <property type="nucleotide sequence ID" value="NZ_JAKIKP010000004.1"/>
</dbReference>
<protein>
    <submittedName>
        <fullName evidence="1">Uncharacterized protein</fullName>
    </submittedName>
</protein>
<accession>A0A9X2CJY6</accession>